<dbReference type="GO" id="GO:0048029">
    <property type="term" value="F:monosaccharide binding"/>
    <property type="evidence" value="ECO:0007669"/>
    <property type="project" value="InterPro"/>
</dbReference>
<comment type="subcellular location">
    <subcellularLocation>
        <location evidence="6">Cytoplasm</location>
    </subcellularLocation>
</comment>
<comment type="pathway">
    <text evidence="6">Carbohydrate metabolism; D-ribose degradation; D-ribose 5-phosphate from beta-D-ribopyranose: step 1/2.</text>
</comment>
<dbReference type="Proteomes" id="UP000050417">
    <property type="component" value="Unassembled WGS sequence"/>
</dbReference>
<name>A0A0P6XKF8_9CHLR</name>
<organism evidence="7 8">
    <name type="scientific">Ornatilinea apprima</name>
    <dbReference type="NCBI Taxonomy" id="1134406"/>
    <lineage>
        <taxon>Bacteria</taxon>
        <taxon>Bacillati</taxon>
        <taxon>Chloroflexota</taxon>
        <taxon>Anaerolineae</taxon>
        <taxon>Anaerolineales</taxon>
        <taxon>Anaerolineaceae</taxon>
        <taxon>Ornatilinea</taxon>
    </lineage>
</organism>
<evidence type="ECO:0000256" key="1">
    <source>
        <dbReference type="ARBA" id="ARBA00000223"/>
    </source>
</evidence>
<dbReference type="RefSeq" id="WP_075064023.1">
    <property type="nucleotide sequence ID" value="NZ_LGCL01000040.1"/>
</dbReference>
<evidence type="ECO:0000256" key="3">
    <source>
        <dbReference type="ARBA" id="ARBA00022490"/>
    </source>
</evidence>
<feature type="binding site" evidence="6">
    <location>
        <position position="98"/>
    </location>
    <ligand>
        <name>substrate</name>
    </ligand>
</feature>
<protein>
    <recommendedName>
        <fullName evidence="2 6">D-ribose pyranase</fullName>
        <ecNumber evidence="2 6">5.4.99.62</ecNumber>
    </recommendedName>
</protein>
<evidence type="ECO:0000256" key="5">
    <source>
        <dbReference type="ARBA" id="ARBA00023277"/>
    </source>
</evidence>
<evidence type="ECO:0000313" key="8">
    <source>
        <dbReference type="Proteomes" id="UP000050417"/>
    </source>
</evidence>
<sequence>MKKTTLLNSDLSYLISTMGHFDTLVIGDAGLPIPASTERIDLALVRGVPGAIETLRAVLSELQVEYVILASETTQNNPQFEQDVRALLPGVKVEYVSHEELKRRSADARAVVRTGECKPYANVILVAGVAF</sequence>
<evidence type="ECO:0000256" key="4">
    <source>
        <dbReference type="ARBA" id="ARBA00023235"/>
    </source>
</evidence>
<comment type="subunit">
    <text evidence="6">Homodecamer.</text>
</comment>
<dbReference type="EC" id="5.4.99.62" evidence="2 6"/>
<dbReference type="GO" id="GO:0062193">
    <property type="term" value="F:D-ribose pyranase activity"/>
    <property type="evidence" value="ECO:0007669"/>
    <property type="project" value="UniProtKB-EC"/>
</dbReference>
<dbReference type="InterPro" id="IPR023064">
    <property type="entry name" value="D-ribose_pyranase"/>
</dbReference>
<gene>
    <name evidence="6" type="primary">rbsD</name>
    <name evidence="7" type="ORF">ADN00_15880</name>
</gene>
<keyword evidence="4 6" id="KW-0413">Isomerase</keyword>
<dbReference type="InterPro" id="IPR007721">
    <property type="entry name" value="RbsD_FucU"/>
</dbReference>
<dbReference type="PATRIC" id="fig|1134406.4.peg.3609"/>
<dbReference type="NCBIfam" id="NF008761">
    <property type="entry name" value="PRK11797.1"/>
    <property type="match status" value="1"/>
</dbReference>
<comment type="function">
    <text evidence="6">Catalyzes the interconversion of beta-pyran and beta-furan forms of D-ribose.</text>
</comment>
<dbReference type="HAMAP" id="MF_01661">
    <property type="entry name" value="D_rib_pyranase"/>
    <property type="match status" value="1"/>
</dbReference>
<dbReference type="OrthoDB" id="9805009at2"/>
<dbReference type="AlphaFoldDB" id="A0A0P6XKF8"/>
<proteinExistence type="inferred from homology"/>
<evidence type="ECO:0000256" key="2">
    <source>
        <dbReference type="ARBA" id="ARBA00012862"/>
    </source>
</evidence>
<feature type="binding site" evidence="6">
    <location>
        <position position="28"/>
    </location>
    <ligand>
        <name>substrate</name>
    </ligand>
</feature>
<dbReference type="GO" id="GO:0005829">
    <property type="term" value="C:cytosol"/>
    <property type="evidence" value="ECO:0007669"/>
    <property type="project" value="TreeGrafter"/>
</dbReference>
<comment type="caution">
    <text evidence="7">The sequence shown here is derived from an EMBL/GenBank/DDBJ whole genome shotgun (WGS) entry which is preliminary data.</text>
</comment>
<accession>A0A0P6XKF8</accession>
<reference evidence="7 8" key="1">
    <citation type="submission" date="2015-07" db="EMBL/GenBank/DDBJ databases">
        <title>Genome sequence of Ornatilinea apprima DSM 23815.</title>
        <authorList>
            <person name="Hemp J."/>
            <person name="Ward L.M."/>
            <person name="Pace L.A."/>
            <person name="Fischer W.W."/>
        </authorList>
    </citation>
    <scope>NUCLEOTIDE SEQUENCE [LARGE SCALE GENOMIC DNA]</scope>
    <source>
        <strain evidence="7 8">P3M-1</strain>
    </source>
</reference>
<dbReference type="STRING" id="1134406.ADN00_15880"/>
<dbReference type="EMBL" id="LGCL01000040">
    <property type="protein sequence ID" value="KPL71983.1"/>
    <property type="molecule type" value="Genomic_DNA"/>
</dbReference>
<dbReference type="InterPro" id="IPR023750">
    <property type="entry name" value="RbsD-like_sf"/>
</dbReference>
<comment type="similarity">
    <text evidence="6">Belongs to the RbsD / FucU family. RbsD subfamily.</text>
</comment>
<dbReference type="PANTHER" id="PTHR37831:SF1">
    <property type="entry name" value="D-RIBOSE PYRANASE"/>
    <property type="match status" value="1"/>
</dbReference>
<dbReference type="Pfam" id="PF05025">
    <property type="entry name" value="RbsD_FucU"/>
    <property type="match status" value="1"/>
</dbReference>
<feature type="binding site" evidence="6">
    <location>
        <begin position="120"/>
        <end position="122"/>
    </location>
    <ligand>
        <name>substrate</name>
    </ligand>
</feature>
<dbReference type="PANTHER" id="PTHR37831">
    <property type="entry name" value="D-RIBOSE PYRANASE"/>
    <property type="match status" value="1"/>
</dbReference>
<keyword evidence="8" id="KW-1185">Reference proteome</keyword>
<evidence type="ECO:0000256" key="6">
    <source>
        <dbReference type="HAMAP-Rule" id="MF_01661"/>
    </source>
</evidence>
<dbReference type="Gene3D" id="3.40.1650.10">
    <property type="entry name" value="RbsD-like domain"/>
    <property type="match status" value="1"/>
</dbReference>
<dbReference type="GO" id="GO:0019303">
    <property type="term" value="P:D-ribose catabolic process"/>
    <property type="evidence" value="ECO:0007669"/>
    <property type="project" value="UniProtKB-UniRule"/>
</dbReference>
<comment type="catalytic activity">
    <reaction evidence="1 6">
        <text>beta-D-ribopyranose = beta-D-ribofuranose</text>
        <dbReference type="Rhea" id="RHEA:25432"/>
        <dbReference type="ChEBI" id="CHEBI:27476"/>
        <dbReference type="ChEBI" id="CHEBI:47002"/>
        <dbReference type="EC" id="5.4.99.62"/>
    </reaction>
</comment>
<evidence type="ECO:0000313" key="7">
    <source>
        <dbReference type="EMBL" id="KPL71983.1"/>
    </source>
</evidence>
<dbReference type="GO" id="GO:0016872">
    <property type="term" value="F:intramolecular lyase activity"/>
    <property type="evidence" value="ECO:0007669"/>
    <property type="project" value="UniProtKB-UniRule"/>
</dbReference>
<keyword evidence="5 6" id="KW-0119">Carbohydrate metabolism</keyword>
<keyword evidence="3 6" id="KW-0963">Cytoplasm</keyword>
<dbReference type="UniPathway" id="UPA00916">
    <property type="reaction ID" value="UER00888"/>
</dbReference>
<dbReference type="SUPFAM" id="SSF102546">
    <property type="entry name" value="RbsD-like"/>
    <property type="match status" value="1"/>
</dbReference>
<feature type="active site" description="Proton donor" evidence="6">
    <location>
        <position position="20"/>
    </location>
</feature>